<evidence type="ECO:0000313" key="2">
    <source>
        <dbReference type="EMBL" id="KAK3878266.1"/>
    </source>
</evidence>
<dbReference type="AlphaFoldDB" id="A0AAE1FRF4"/>
<comment type="caution">
    <text evidence="2">The sequence shown here is derived from an EMBL/GenBank/DDBJ whole genome shotgun (WGS) entry which is preliminary data.</text>
</comment>
<organism evidence="2 3">
    <name type="scientific">Petrolisthes cinctipes</name>
    <name type="common">Flat porcelain crab</name>
    <dbReference type="NCBI Taxonomy" id="88211"/>
    <lineage>
        <taxon>Eukaryota</taxon>
        <taxon>Metazoa</taxon>
        <taxon>Ecdysozoa</taxon>
        <taxon>Arthropoda</taxon>
        <taxon>Crustacea</taxon>
        <taxon>Multicrustacea</taxon>
        <taxon>Malacostraca</taxon>
        <taxon>Eumalacostraca</taxon>
        <taxon>Eucarida</taxon>
        <taxon>Decapoda</taxon>
        <taxon>Pleocyemata</taxon>
        <taxon>Anomura</taxon>
        <taxon>Galatheoidea</taxon>
        <taxon>Porcellanidae</taxon>
        <taxon>Petrolisthes</taxon>
    </lineage>
</organism>
<keyword evidence="3" id="KW-1185">Reference proteome</keyword>
<dbReference type="EMBL" id="JAWQEG010001567">
    <property type="protein sequence ID" value="KAK3878266.1"/>
    <property type="molecule type" value="Genomic_DNA"/>
</dbReference>
<sequence length="104" mass="11828">MTRPQPPSDTASTTPRSYIPSPTSVITRATLHFITPRRKMRDLQQLPLCTTRKYRPYTTASNIRLILVNCKLLVRNTCTTPGARPARASHLPLKRLTPYRDLTP</sequence>
<name>A0AAE1FRF4_PETCI</name>
<dbReference type="Proteomes" id="UP001286313">
    <property type="component" value="Unassembled WGS sequence"/>
</dbReference>
<evidence type="ECO:0000313" key="3">
    <source>
        <dbReference type="Proteomes" id="UP001286313"/>
    </source>
</evidence>
<feature type="region of interest" description="Disordered" evidence="1">
    <location>
        <begin position="81"/>
        <end position="104"/>
    </location>
</feature>
<feature type="region of interest" description="Disordered" evidence="1">
    <location>
        <begin position="1"/>
        <end position="21"/>
    </location>
</feature>
<feature type="compositionally biased region" description="Polar residues" evidence="1">
    <location>
        <begin position="8"/>
        <end position="21"/>
    </location>
</feature>
<protein>
    <submittedName>
        <fullName evidence="2">Uncharacterized protein</fullName>
    </submittedName>
</protein>
<evidence type="ECO:0000256" key="1">
    <source>
        <dbReference type="SAM" id="MobiDB-lite"/>
    </source>
</evidence>
<reference evidence="2" key="1">
    <citation type="submission" date="2023-10" db="EMBL/GenBank/DDBJ databases">
        <title>Genome assemblies of two species of porcelain crab, Petrolisthes cinctipes and Petrolisthes manimaculis (Anomura: Porcellanidae).</title>
        <authorList>
            <person name="Angst P."/>
        </authorList>
    </citation>
    <scope>NUCLEOTIDE SEQUENCE</scope>
    <source>
        <strain evidence="2">PB745_01</strain>
        <tissue evidence="2">Gill</tissue>
    </source>
</reference>
<proteinExistence type="predicted"/>
<accession>A0AAE1FRF4</accession>
<gene>
    <name evidence="2" type="ORF">Pcinc_017086</name>
</gene>